<accession>A0A2T8JBZ4</accession>
<dbReference type="InterPro" id="IPR036236">
    <property type="entry name" value="Znf_C2H2_sf"/>
</dbReference>
<evidence type="ECO:0000313" key="4">
    <source>
        <dbReference type="EMBL" id="PVH47439.1"/>
    </source>
</evidence>
<dbReference type="SMART" id="SM00451">
    <property type="entry name" value="ZnF_U1"/>
    <property type="match status" value="2"/>
</dbReference>
<dbReference type="Proteomes" id="UP000243499">
    <property type="component" value="Chromosome 4"/>
</dbReference>
<feature type="region of interest" description="Disordered" evidence="1">
    <location>
        <begin position="1"/>
        <end position="42"/>
    </location>
</feature>
<dbReference type="Gene3D" id="3.30.160.60">
    <property type="entry name" value="Classic Zinc Finger"/>
    <property type="match status" value="2"/>
</dbReference>
<dbReference type="PANTHER" id="PTHR47487:SF8">
    <property type="entry name" value="OS08G0270900 PROTEIN"/>
    <property type="match status" value="1"/>
</dbReference>
<dbReference type="Pfam" id="PF12874">
    <property type="entry name" value="zf-met"/>
    <property type="match status" value="1"/>
</dbReference>
<reference evidence="4" key="1">
    <citation type="submission" date="2018-04" db="EMBL/GenBank/DDBJ databases">
        <title>WGS assembly of Panicum hallii.</title>
        <authorList>
            <person name="Lovell J."/>
            <person name="Jenkins J."/>
            <person name="Lowry D."/>
            <person name="Mamidi S."/>
            <person name="Sreedasyam A."/>
            <person name="Weng X."/>
            <person name="Barry K."/>
            <person name="Bonette J."/>
            <person name="Campitelli B."/>
            <person name="Daum C."/>
            <person name="Gordon S."/>
            <person name="Gould B."/>
            <person name="Lipzen A."/>
            <person name="Macqueen A."/>
            <person name="Palacio-Mejia J."/>
            <person name="Plott C."/>
            <person name="Shakirov E."/>
            <person name="Shu S."/>
            <person name="Yoshinaga Y."/>
            <person name="Zane M."/>
            <person name="Rokhsar D."/>
            <person name="Grimwood J."/>
            <person name="Schmutz J."/>
            <person name="Juenger T."/>
        </authorList>
    </citation>
    <scope>NUCLEOTIDE SEQUENCE [LARGE SCALE GENOMIC DNA]</scope>
    <source>
        <strain evidence="4">FIL2</strain>
    </source>
</reference>
<feature type="domain" description="U1-type" evidence="3">
    <location>
        <begin position="86"/>
        <end position="120"/>
    </location>
</feature>
<gene>
    <name evidence="4" type="ORF">PAHAL_4G064100</name>
</gene>
<evidence type="ECO:0000259" key="2">
    <source>
        <dbReference type="SMART" id="SM00355"/>
    </source>
</evidence>
<dbReference type="SMART" id="SM00355">
    <property type="entry name" value="ZnF_C2H2"/>
    <property type="match status" value="2"/>
</dbReference>
<dbReference type="AlphaFoldDB" id="A0A2T8JBZ4"/>
<evidence type="ECO:0000259" key="3">
    <source>
        <dbReference type="SMART" id="SM00451"/>
    </source>
</evidence>
<dbReference type="Gramene" id="PVH47439">
    <property type="protein sequence ID" value="PVH47439"/>
    <property type="gene ID" value="PAHAL_4G064100"/>
</dbReference>
<feature type="domain" description="C2H2-type" evidence="2">
    <location>
        <begin position="229"/>
        <end position="254"/>
    </location>
</feature>
<dbReference type="InterPro" id="IPR013087">
    <property type="entry name" value="Znf_C2H2_type"/>
</dbReference>
<dbReference type="EMBL" id="CM008049">
    <property type="protein sequence ID" value="PAN23044.1"/>
    <property type="molecule type" value="Genomic_DNA"/>
</dbReference>
<feature type="domain" description="C2H2-type" evidence="2">
    <location>
        <begin position="89"/>
        <end position="113"/>
    </location>
</feature>
<name>A0A2T8JBZ4_9POAL</name>
<sequence length="306" mass="33239">MLVNRRPLPPPNPKHKLERREIKPSESSEILSPETKVSGVKRKADVISASTEPTELQNATSATIEPAELQNVIFAHTEPAKLQNAARHWSCALCQVSATSRANLNEHYKGRRHLAKLVHSRGIQVIYDCKSGAGPSDAPKKICILVNGAIHEVVQKSIVLTSATNEPTELQNVIPGSTEPDELQNVSSATTEPTELQNVIPGSTVLDELQNVSSATTEPTELQNVAKYWSCAVCQVVRATSKANHKKHLKGEKHLKKKLALYGASVAASGAGPSGAPKKIHILIDGEMHEVVQQGDFVWCERCSIR</sequence>
<evidence type="ECO:0008006" key="5">
    <source>
        <dbReference type="Google" id="ProtNLM"/>
    </source>
</evidence>
<evidence type="ECO:0000256" key="1">
    <source>
        <dbReference type="SAM" id="MobiDB-lite"/>
    </source>
</evidence>
<dbReference type="SUPFAM" id="SSF57667">
    <property type="entry name" value="beta-beta-alpha zinc fingers"/>
    <property type="match status" value="2"/>
</dbReference>
<organism evidence="4">
    <name type="scientific">Panicum hallii</name>
    <dbReference type="NCBI Taxonomy" id="206008"/>
    <lineage>
        <taxon>Eukaryota</taxon>
        <taxon>Viridiplantae</taxon>
        <taxon>Streptophyta</taxon>
        <taxon>Embryophyta</taxon>
        <taxon>Tracheophyta</taxon>
        <taxon>Spermatophyta</taxon>
        <taxon>Magnoliopsida</taxon>
        <taxon>Liliopsida</taxon>
        <taxon>Poales</taxon>
        <taxon>Poaceae</taxon>
        <taxon>PACMAD clade</taxon>
        <taxon>Panicoideae</taxon>
        <taxon>Panicodae</taxon>
        <taxon>Paniceae</taxon>
        <taxon>Panicinae</taxon>
        <taxon>Panicum</taxon>
        <taxon>Panicum sect. Panicum</taxon>
    </lineage>
</organism>
<dbReference type="PANTHER" id="PTHR47487">
    <property type="entry name" value="OS06G0651300 PROTEIN-RELATED"/>
    <property type="match status" value="1"/>
</dbReference>
<dbReference type="GO" id="GO:0008270">
    <property type="term" value="F:zinc ion binding"/>
    <property type="evidence" value="ECO:0007669"/>
    <property type="project" value="InterPro"/>
</dbReference>
<dbReference type="InterPro" id="IPR003604">
    <property type="entry name" value="Matrin/U1-like-C_Znf_C2H2"/>
</dbReference>
<dbReference type="Gramene" id="PAN23044">
    <property type="protein sequence ID" value="PAN23044"/>
    <property type="gene ID" value="PAHAL_4G064100"/>
</dbReference>
<dbReference type="GO" id="GO:0003676">
    <property type="term" value="F:nucleic acid binding"/>
    <property type="evidence" value="ECO:0007669"/>
    <property type="project" value="InterPro"/>
</dbReference>
<protein>
    <recommendedName>
        <fullName evidence="5">U1-type domain-containing protein</fullName>
    </recommendedName>
</protein>
<proteinExistence type="predicted"/>
<feature type="domain" description="U1-type" evidence="3">
    <location>
        <begin position="226"/>
        <end position="262"/>
    </location>
</feature>
<dbReference type="EMBL" id="CM008049">
    <property type="protein sequence ID" value="PVH47439.1"/>
    <property type="molecule type" value="Genomic_DNA"/>
</dbReference>